<feature type="compositionally biased region" description="Basic and acidic residues" evidence="11">
    <location>
        <begin position="888"/>
        <end position="898"/>
    </location>
</feature>
<dbReference type="EC" id="2.7.11.1" evidence="2"/>
<dbReference type="PROSITE" id="PS00107">
    <property type="entry name" value="PROTEIN_KINASE_ATP"/>
    <property type="match status" value="5"/>
</dbReference>
<feature type="binding site" evidence="10">
    <location>
        <position position="1651"/>
    </location>
    <ligand>
        <name>ATP</name>
        <dbReference type="ChEBI" id="CHEBI:30616"/>
    </ligand>
</feature>
<comment type="catalytic activity">
    <reaction evidence="9">
        <text>L-seryl-[protein] + ATP = O-phospho-L-seryl-[protein] + ADP + H(+)</text>
        <dbReference type="Rhea" id="RHEA:17989"/>
        <dbReference type="Rhea" id="RHEA-COMP:9863"/>
        <dbReference type="Rhea" id="RHEA-COMP:11604"/>
        <dbReference type="ChEBI" id="CHEBI:15378"/>
        <dbReference type="ChEBI" id="CHEBI:29999"/>
        <dbReference type="ChEBI" id="CHEBI:30616"/>
        <dbReference type="ChEBI" id="CHEBI:83421"/>
        <dbReference type="ChEBI" id="CHEBI:456216"/>
        <dbReference type="EC" id="2.7.11.1"/>
    </reaction>
</comment>
<dbReference type="Gene3D" id="3.30.200.20">
    <property type="entry name" value="Phosphorylase Kinase, domain 1"/>
    <property type="match status" value="5"/>
</dbReference>
<keyword evidence="5 10" id="KW-0547">Nucleotide-binding</keyword>
<dbReference type="GO" id="GO:0005737">
    <property type="term" value="C:cytoplasm"/>
    <property type="evidence" value="ECO:0007669"/>
    <property type="project" value="TreeGrafter"/>
</dbReference>
<dbReference type="SMART" id="SM00220">
    <property type="entry name" value="S_TKc"/>
    <property type="match status" value="5"/>
</dbReference>
<protein>
    <recommendedName>
        <fullName evidence="2">non-specific serine/threonine protein kinase</fullName>
        <ecNumber evidence="2">2.7.11.1</ecNumber>
    </recommendedName>
</protein>
<evidence type="ECO:0000256" key="2">
    <source>
        <dbReference type="ARBA" id="ARBA00012513"/>
    </source>
</evidence>
<keyword evidence="4" id="KW-0808">Transferase</keyword>
<evidence type="ECO:0000256" key="1">
    <source>
        <dbReference type="ARBA" id="ARBA00005505"/>
    </source>
</evidence>
<evidence type="ECO:0000259" key="12">
    <source>
        <dbReference type="PROSITE" id="PS50011"/>
    </source>
</evidence>
<feature type="domain" description="Protein kinase" evidence="12">
    <location>
        <begin position="1622"/>
        <end position="1826"/>
    </location>
</feature>
<feature type="domain" description="Protein kinase" evidence="12">
    <location>
        <begin position="898"/>
        <end position="1150"/>
    </location>
</feature>
<feature type="compositionally biased region" description="Polar residues" evidence="11">
    <location>
        <begin position="843"/>
        <end position="852"/>
    </location>
</feature>
<feature type="compositionally biased region" description="Gly residues" evidence="11">
    <location>
        <begin position="1"/>
        <end position="11"/>
    </location>
</feature>
<dbReference type="PROSITE" id="PS50011">
    <property type="entry name" value="PROTEIN_KINASE_DOM"/>
    <property type="match status" value="5"/>
</dbReference>
<dbReference type="GO" id="GO:0043066">
    <property type="term" value="P:negative regulation of apoptotic process"/>
    <property type="evidence" value="ECO:0007669"/>
    <property type="project" value="TreeGrafter"/>
</dbReference>
<evidence type="ECO:0000256" key="9">
    <source>
        <dbReference type="ARBA" id="ARBA00048679"/>
    </source>
</evidence>
<feature type="compositionally biased region" description="Polar residues" evidence="11">
    <location>
        <begin position="1227"/>
        <end position="1236"/>
    </location>
</feature>
<feature type="binding site" evidence="10">
    <location>
        <position position="101"/>
    </location>
    <ligand>
        <name>ATP</name>
        <dbReference type="ChEBI" id="CHEBI:30616"/>
    </ligand>
</feature>
<feature type="domain" description="Protein kinase" evidence="12">
    <location>
        <begin position="1282"/>
        <end position="1534"/>
    </location>
</feature>
<comment type="caution">
    <text evidence="13">The sequence shown here is derived from an EMBL/GenBank/DDBJ whole genome shotgun (WGS) entry which is preliminary data.</text>
</comment>
<dbReference type="FunFam" id="3.30.200.20:FF:000417">
    <property type="entry name" value="Pim proto-oncogene, serine/threonine kinase,-related 64"/>
    <property type="match status" value="1"/>
</dbReference>
<evidence type="ECO:0000256" key="5">
    <source>
        <dbReference type="ARBA" id="ARBA00022741"/>
    </source>
</evidence>
<dbReference type="PROSITE" id="PS00108">
    <property type="entry name" value="PROTEIN_KINASE_ST"/>
    <property type="match status" value="5"/>
</dbReference>
<feature type="domain" description="Protein kinase" evidence="12">
    <location>
        <begin position="486"/>
        <end position="738"/>
    </location>
</feature>
<dbReference type="InterPro" id="IPR011009">
    <property type="entry name" value="Kinase-like_dom_sf"/>
</dbReference>
<dbReference type="SUPFAM" id="SSF56112">
    <property type="entry name" value="Protein kinase-like (PK-like)"/>
    <property type="match status" value="5"/>
</dbReference>
<evidence type="ECO:0000256" key="7">
    <source>
        <dbReference type="ARBA" id="ARBA00022840"/>
    </source>
</evidence>
<dbReference type="EMBL" id="QBIY01012829">
    <property type="protein sequence ID" value="RXN15716.1"/>
    <property type="molecule type" value="Genomic_DNA"/>
</dbReference>
<feature type="compositionally biased region" description="Basic and acidic residues" evidence="11">
    <location>
        <begin position="476"/>
        <end position="486"/>
    </location>
</feature>
<dbReference type="PANTHER" id="PTHR22984">
    <property type="entry name" value="SERINE/THREONINE-PROTEIN KINASE PIM"/>
    <property type="match status" value="1"/>
</dbReference>
<evidence type="ECO:0000256" key="4">
    <source>
        <dbReference type="ARBA" id="ARBA00022679"/>
    </source>
</evidence>
<dbReference type="PANTHER" id="PTHR22984:SF11">
    <property type="entry name" value="AURORA KINASE-RELATED"/>
    <property type="match status" value="1"/>
</dbReference>
<sequence>MAAGQEVGGQCGDYIQKTLSNPTQPWSPELPGYIAPLPSESTQRKRKRQSLEDEDPSTSYERPAKRSREDSYIKGPMLGQGGFGSVFAGTRSSDGLPVAIKYVTKDEEHEDVQLEGQGLLPLEVALMTRVNSAPACPNVLKLLEWFEHPGRYVMILERPDPCQDLHSFCEENGCLDESQAKKVLMQLISALKHCESRGVFHRDVKPQNLLICTDTNEIKLLDFGCGHLLKDSEYKEFAGTLSFAPPEWFRSHSYRAGPATAWSLGVTLYQLLCGSLPFRSARRVRRLCFPRHLSADCRQLIRWCLKAAADDRPSLQDIEQHPWLQSTDNSAVGNEILTLQNDIEIKSMATPGMTGEFWNLLPEQKYHNLRTCAFNLTALFWINLSVRFLRIFSMAHMGERRALGRSRSAAAFTQMAAGQEVGGQCGDYIQKTLSNPTQPWSPELPGYIAPLPSESTQRKRKRQSLEDEDPSTSYERPAKRSREDSYIKGPVLGQGGFGSVFAGTRSSDGLPVAIKYVTKDEEHEDTEVEGQGLLPLEVALMTRVNSAPACPNVLKLLEWFEHPGRYVMILERPDPCQDLHSFCEENGCLDESQAKKVLMQLINALKHCESRGVFHRDVKPQNLLICTDSNEIKLLDFGCGHLLKDSEYKEFAGTLSFAPPEWFRSHSYRAGPATAWSLGVTLYQLLCGSLPFRSARRVRRLRFPRHLSADCRQLIRWCLKAAADDRPSLQDIEQHPWLQSTVKEMPIHSAVDLQGAVLGRHEEEIFATRHAVESLAAQITDLTNRLHLLQSQSPSLEPRTTSEPRINNPPCYSALGRSRSAAAFTQMAAGQEVGGQCGDYIQKTLSNPTQPWSPELPGYIAPLPSESTQRKRKRQSLEDEDPSTSYERPAKRSREDSYIKGPMLGQGGFGSVFAGTRSSDGLPVAIKYVTKDEEHEDIEVEGQGLLPLEVALMTRVNSAPACPNVLKLLEWFEHPGRYVMILERPDPCQDLHSFCEENGCLDESQAKKVLMQLINALKHCESCGVFHRDVKPQNLLICNNTNEIKLLDFGCGHLLKDSEYKEFAGTLSFAPPEWFRSHSYRAGPATAWSLGVTLYQLLCGSLPFRSARRVRRLRLPRHLSADCRQLIRWCLKAAADDRPSLQDIEQHPWLQSTASHRGPEKKRILMAFWDQQKPENKLTNSQRFFRIFSMAHMGERRALGRSRSAAAFTQMAAGQEVGGQCGDHIQKTLSNPTQPWSPELPGYIAPLPSESTQRKRKRQSLEDEDPSTSYERPAKRSREDSYIKGPMLGQGGFGSVFAGTRSSDGLPVAIKYITKDEEHEDIEVEGQGLLPLEVALMTWVNSAPACPNVLKLLEWFEHPGRYVMILERPDPCQDLHSFCEENGCLDESQAKKVLMQLINALKHCESRGVFHRDVKPQNLLICTDSNKIKLLDFGCGHLLKDSEYKEFAGTLSFAPPEWFRSHSYRAGPATAWSLGVTLYQLLCGSLPFRNARRVRRLRFPRHLSADCRQLIRWCLKAAADDRPSLQDIEQHPWLQSTALGRSRSAAAFTQMAAGQEVGGQCGDYIQKTLSNPTQPWSPELPGYIAPLPSESTQRKRKRQSLEDEDPSTSYERPAKRSREDAYIKGPMLGQGGFGSVFAGTRSSDGLPVAIKYVTKDEEHEDTEVEGQGLLPLEVALMTRGNSAPACPNVLKLLEWFEHPGRYVMILERPDLCQDLHSFCEENCCLNESQAKKVLMQLINDLKHCESRGVFHRDVKPQNLLICNNTSEIKLLDFGCRHLLKDSEYKDIEQHPWLQSTGDQSHHTHLNDFLFIGQLDCTVRINVGNWL</sequence>
<proteinExistence type="inferred from homology"/>
<organism evidence="13 14">
    <name type="scientific">Labeo rohita</name>
    <name type="common">Indian major carp</name>
    <name type="synonym">Cyprinus rohita</name>
    <dbReference type="NCBI Taxonomy" id="84645"/>
    <lineage>
        <taxon>Eukaryota</taxon>
        <taxon>Metazoa</taxon>
        <taxon>Chordata</taxon>
        <taxon>Craniata</taxon>
        <taxon>Vertebrata</taxon>
        <taxon>Euteleostomi</taxon>
        <taxon>Actinopterygii</taxon>
        <taxon>Neopterygii</taxon>
        <taxon>Teleostei</taxon>
        <taxon>Ostariophysi</taxon>
        <taxon>Cypriniformes</taxon>
        <taxon>Cyprinidae</taxon>
        <taxon>Labeoninae</taxon>
        <taxon>Labeonini</taxon>
        <taxon>Labeo</taxon>
    </lineage>
</organism>
<dbReference type="GO" id="GO:0005524">
    <property type="term" value="F:ATP binding"/>
    <property type="evidence" value="ECO:0007669"/>
    <property type="project" value="UniProtKB-UniRule"/>
</dbReference>
<evidence type="ECO:0000313" key="14">
    <source>
        <dbReference type="Proteomes" id="UP000290572"/>
    </source>
</evidence>
<gene>
    <name evidence="13" type="ORF">ROHU_027878</name>
</gene>
<keyword evidence="14" id="KW-1185">Reference proteome</keyword>
<comment type="similarity">
    <text evidence="1">Belongs to the protein kinase superfamily. CAMK Ser/Thr protein kinase family. PIM subfamily.</text>
</comment>
<dbReference type="Gene3D" id="1.10.510.10">
    <property type="entry name" value="Transferase(Phosphotransferase) domain 1"/>
    <property type="match status" value="5"/>
</dbReference>
<dbReference type="InterPro" id="IPR008271">
    <property type="entry name" value="Ser/Thr_kinase_AS"/>
</dbReference>
<dbReference type="InterPro" id="IPR051138">
    <property type="entry name" value="PIM_Ser/Thr_kinase"/>
</dbReference>
<evidence type="ECO:0000256" key="8">
    <source>
        <dbReference type="ARBA" id="ARBA00047899"/>
    </source>
</evidence>
<feature type="binding site" evidence="10">
    <location>
        <position position="515"/>
    </location>
    <ligand>
        <name>ATP</name>
        <dbReference type="ChEBI" id="CHEBI:30616"/>
    </ligand>
</feature>
<evidence type="ECO:0000256" key="10">
    <source>
        <dbReference type="PROSITE-ProRule" id="PRU10141"/>
    </source>
</evidence>
<feature type="compositionally biased region" description="Basic and acidic residues" evidence="11">
    <location>
        <begin position="1272"/>
        <end position="1282"/>
    </location>
</feature>
<dbReference type="InterPro" id="IPR017441">
    <property type="entry name" value="Protein_kinase_ATP_BS"/>
</dbReference>
<feature type="region of interest" description="Disordered" evidence="11">
    <location>
        <begin position="428"/>
        <end position="487"/>
    </location>
</feature>
<comment type="catalytic activity">
    <reaction evidence="8">
        <text>L-threonyl-[protein] + ATP = O-phospho-L-threonyl-[protein] + ADP + H(+)</text>
        <dbReference type="Rhea" id="RHEA:46608"/>
        <dbReference type="Rhea" id="RHEA-COMP:11060"/>
        <dbReference type="Rhea" id="RHEA-COMP:11605"/>
        <dbReference type="ChEBI" id="CHEBI:15378"/>
        <dbReference type="ChEBI" id="CHEBI:30013"/>
        <dbReference type="ChEBI" id="CHEBI:30616"/>
        <dbReference type="ChEBI" id="CHEBI:61977"/>
        <dbReference type="ChEBI" id="CHEBI:456216"/>
        <dbReference type="EC" id="2.7.11.1"/>
    </reaction>
</comment>
<accession>A0A498M8M7</accession>
<dbReference type="Proteomes" id="UP000290572">
    <property type="component" value="Unassembled WGS sequence"/>
</dbReference>
<keyword evidence="6 13" id="KW-0418">Kinase</keyword>
<feature type="region of interest" description="Disordered" evidence="11">
    <location>
        <begin position="1568"/>
        <end position="1623"/>
    </location>
</feature>
<dbReference type="FunFam" id="1.10.510.10:FF:000649">
    <property type="entry name" value="Si:dkey-34d22.3"/>
    <property type="match status" value="4"/>
</dbReference>
<dbReference type="InterPro" id="IPR000719">
    <property type="entry name" value="Prot_kinase_dom"/>
</dbReference>
<evidence type="ECO:0000256" key="6">
    <source>
        <dbReference type="ARBA" id="ARBA00022777"/>
    </source>
</evidence>
<evidence type="ECO:0000256" key="3">
    <source>
        <dbReference type="ARBA" id="ARBA00022527"/>
    </source>
</evidence>
<dbReference type="GO" id="GO:0007346">
    <property type="term" value="P:regulation of mitotic cell cycle"/>
    <property type="evidence" value="ECO:0007669"/>
    <property type="project" value="TreeGrafter"/>
</dbReference>
<feature type="compositionally biased region" description="Polar residues" evidence="11">
    <location>
        <begin position="431"/>
        <end position="440"/>
    </location>
</feature>
<feature type="compositionally biased region" description="Polar residues" evidence="11">
    <location>
        <begin position="17"/>
        <end position="26"/>
    </location>
</feature>
<name>A0A498M8M7_LABRO</name>
<feature type="binding site" evidence="10">
    <location>
        <position position="1311"/>
    </location>
    <ligand>
        <name>ATP</name>
        <dbReference type="ChEBI" id="CHEBI:30616"/>
    </ligand>
</feature>
<dbReference type="Pfam" id="PF00069">
    <property type="entry name" value="Pkinase"/>
    <property type="match status" value="5"/>
</dbReference>
<reference evidence="13 14" key="1">
    <citation type="submission" date="2018-03" db="EMBL/GenBank/DDBJ databases">
        <title>Draft genome sequence of Rohu Carp (Labeo rohita).</title>
        <authorList>
            <person name="Das P."/>
            <person name="Kushwaha B."/>
            <person name="Joshi C.G."/>
            <person name="Kumar D."/>
            <person name="Nagpure N.S."/>
            <person name="Sahoo L."/>
            <person name="Das S.P."/>
            <person name="Bit A."/>
            <person name="Patnaik S."/>
            <person name="Meher P.K."/>
            <person name="Jayasankar P."/>
            <person name="Koringa P.G."/>
            <person name="Patel N.V."/>
            <person name="Hinsu A.T."/>
            <person name="Kumar R."/>
            <person name="Pandey M."/>
            <person name="Agarwal S."/>
            <person name="Srivastava S."/>
            <person name="Singh M."/>
            <person name="Iquebal M.A."/>
            <person name="Jaiswal S."/>
            <person name="Angadi U.B."/>
            <person name="Kumar N."/>
            <person name="Raza M."/>
            <person name="Shah T.M."/>
            <person name="Rai A."/>
            <person name="Jena J.K."/>
        </authorList>
    </citation>
    <scope>NUCLEOTIDE SEQUENCE [LARGE SCALE GENOMIC DNA]</scope>
    <source>
        <strain evidence="13">DASCIFA01</strain>
        <tissue evidence="13">Testis</tissue>
    </source>
</reference>
<dbReference type="GO" id="GO:0004674">
    <property type="term" value="F:protein serine/threonine kinase activity"/>
    <property type="evidence" value="ECO:0007669"/>
    <property type="project" value="UniProtKB-KW"/>
</dbReference>
<feature type="domain" description="Protein kinase" evidence="12">
    <location>
        <begin position="72"/>
        <end position="324"/>
    </location>
</feature>
<evidence type="ECO:0000256" key="11">
    <source>
        <dbReference type="SAM" id="MobiDB-lite"/>
    </source>
</evidence>
<feature type="compositionally biased region" description="Basic and acidic residues" evidence="11">
    <location>
        <begin position="62"/>
        <end position="72"/>
    </location>
</feature>
<keyword evidence="7 10" id="KW-0067">ATP-binding</keyword>
<keyword evidence="3" id="KW-0723">Serine/threonine-protein kinase</keyword>
<feature type="compositionally biased region" description="Basic and acidic residues" evidence="11">
    <location>
        <begin position="1612"/>
        <end position="1622"/>
    </location>
</feature>
<feature type="region of interest" description="Disordered" evidence="11">
    <location>
        <begin position="1220"/>
        <end position="1286"/>
    </location>
</feature>
<feature type="region of interest" description="Disordered" evidence="11">
    <location>
        <begin position="1"/>
        <end position="76"/>
    </location>
</feature>
<feature type="binding site" evidence="10">
    <location>
        <position position="927"/>
    </location>
    <ligand>
        <name>ATP</name>
        <dbReference type="ChEBI" id="CHEBI:30616"/>
    </ligand>
</feature>
<feature type="region of interest" description="Disordered" evidence="11">
    <location>
        <begin position="841"/>
        <end position="902"/>
    </location>
</feature>
<evidence type="ECO:0000313" key="13">
    <source>
        <dbReference type="EMBL" id="RXN15716.1"/>
    </source>
</evidence>